<dbReference type="GO" id="GO:0008270">
    <property type="term" value="F:zinc ion binding"/>
    <property type="evidence" value="ECO:0007669"/>
    <property type="project" value="InterPro"/>
</dbReference>
<dbReference type="EMBL" id="ML991817">
    <property type="protein sequence ID" value="KAF2232309.1"/>
    <property type="molecule type" value="Genomic_DNA"/>
</dbReference>
<keyword evidence="10" id="KW-1185">Reference proteome</keyword>
<dbReference type="SMART" id="SM00066">
    <property type="entry name" value="GAL4"/>
    <property type="match status" value="1"/>
</dbReference>
<reference evidence="9" key="1">
    <citation type="journal article" date="2020" name="Stud. Mycol.">
        <title>101 Dothideomycetes genomes: a test case for predicting lifestyles and emergence of pathogens.</title>
        <authorList>
            <person name="Haridas S."/>
            <person name="Albert R."/>
            <person name="Binder M."/>
            <person name="Bloem J."/>
            <person name="Labutti K."/>
            <person name="Salamov A."/>
            <person name="Andreopoulos B."/>
            <person name="Baker S."/>
            <person name="Barry K."/>
            <person name="Bills G."/>
            <person name="Bluhm B."/>
            <person name="Cannon C."/>
            <person name="Castanera R."/>
            <person name="Culley D."/>
            <person name="Daum C."/>
            <person name="Ezra D."/>
            <person name="Gonzalez J."/>
            <person name="Henrissat B."/>
            <person name="Kuo A."/>
            <person name="Liang C."/>
            <person name="Lipzen A."/>
            <person name="Lutzoni F."/>
            <person name="Magnuson J."/>
            <person name="Mondo S."/>
            <person name="Nolan M."/>
            <person name="Ohm R."/>
            <person name="Pangilinan J."/>
            <person name="Park H.-J."/>
            <person name="Ramirez L."/>
            <person name="Alfaro M."/>
            <person name="Sun H."/>
            <person name="Tritt A."/>
            <person name="Yoshinaga Y."/>
            <person name="Zwiers L.-H."/>
            <person name="Turgeon B."/>
            <person name="Goodwin S."/>
            <person name="Spatafora J."/>
            <person name="Crous P."/>
            <person name="Grigoriev I."/>
        </authorList>
    </citation>
    <scope>NUCLEOTIDE SEQUENCE</scope>
    <source>
        <strain evidence="9">Tuck. ex Michener</strain>
    </source>
</reference>
<dbReference type="GO" id="GO:0005634">
    <property type="term" value="C:nucleus"/>
    <property type="evidence" value="ECO:0007669"/>
    <property type="project" value="TreeGrafter"/>
</dbReference>
<dbReference type="GO" id="GO:0000978">
    <property type="term" value="F:RNA polymerase II cis-regulatory region sequence-specific DNA binding"/>
    <property type="evidence" value="ECO:0007669"/>
    <property type="project" value="TreeGrafter"/>
</dbReference>
<feature type="domain" description="Zn(2)-C6 fungal-type" evidence="8">
    <location>
        <begin position="32"/>
        <end position="63"/>
    </location>
</feature>
<evidence type="ECO:0000313" key="10">
    <source>
        <dbReference type="Proteomes" id="UP000800092"/>
    </source>
</evidence>
<feature type="region of interest" description="Disordered" evidence="7">
    <location>
        <begin position="54"/>
        <end position="85"/>
    </location>
</feature>
<keyword evidence="5" id="KW-0804">Transcription</keyword>
<evidence type="ECO:0000256" key="3">
    <source>
        <dbReference type="ARBA" id="ARBA00023015"/>
    </source>
</evidence>
<dbReference type="Gene3D" id="4.10.240.10">
    <property type="entry name" value="Zn(2)-C6 fungal-type DNA-binding domain"/>
    <property type="match status" value="1"/>
</dbReference>
<keyword evidence="1" id="KW-0479">Metal-binding</keyword>
<dbReference type="InterPro" id="IPR007219">
    <property type="entry name" value="XnlR_reg_dom"/>
</dbReference>
<dbReference type="Pfam" id="PF04082">
    <property type="entry name" value="Fungal_trans"/>
    <property type="match status" value="1"/>
</dbReference>
<dbReference type="PROSITE" id="PS50048">
    <property type="entry name" value="ZN2_CY6_FUNGAL_2"/>
    <property type="match status" value="1"/>
</dbReference>
<dbReference type="InterPro" id="IPR036864">
    <property type="entry name" value="Zn2-C6_fun-type_DNA-bd_sf"/>
</dbReference>
<feature type="region of interest" description="Disordered" evidence="7">
    <location>
        <begin position="815"/>
        <end position="863"/>
    </location>
</feature>
<dbReference type="CDD" id="cd00067">
    <property type="entry name" value="GAL4"/>
    <property type="match status" value="1"/>
</dbReference>
<dbReference type="PANTHER" id="PTHR31944:SF131">
    <property type="entry name" value="HEME-RESPONSIVE ZINC FINGER TRANSCRIPTION FACTOR HAP1"/>
    <property type="match status" value="1"/>
</dbReference>
<dbReference type="InterPro" id="IPR001138">
    <property type="entry name" value="Zn2Cys6_DnaBD"/>
</dbReference>
<evidence type="ECO:0000313" key="9">
    <source>
        <dbReference type="EMBL" id="KAF2232309.1"/>
    </source>
</evidence>
<evidence type="ECO:0000256" key="5">
    <source>
        <dbReference type="ARBA" id="ARBA00023163"/>
    </source>
</evidence>
<dbReference type="InterPro" id="IPR051430">
    <property type="entry name" value="Fungal_TF_Env_Response"/>
</dbReference>
<dbReference type="SUPFAM" id="SSF57701">
    <property type="entry name" value="Zn2/Cys6 DNA-binding domain"/>
    <property type="match status" value="1"/>
</dbReference>
<keyword evidence="2" id="KW-0862">Zinc</keyword>
<dbReference type="CDD" id="cd12148">
    <property type="entry name" value="fungal_TF_MHR"/>
    <property type="match status" value="1"/>
</dbReference>
<dbReference type="Pfam" id="PF00172">
    <property type="entry name" value="Zn_clus"/>
    <property type="match status" value="1"/>
</dbReference>
<dbReference type="AlphaFoldDB" id="A0A6A6H342"/>
<protein>
    <recommendedName>
        <fullName evidence="8">Zn(2)-C6 fungal-type domain-containing protein</fullName>
    </recommendedName>
</protein>
<keyword evidence="4" id="KW-0238">DNA-binding</keyword>
<sequence>MTPTPPSTTSSSGASPEGQYRVVRKRNRVPLSCGPCRHRKLKCNRGHPCDNCTKRGDTPSCTYAAPNNRKKGQSTNGAGPTPDDMQNRIDRLEGLVLSLMTNGNQAAGPAAAIAAISGSGSTESADAPIDMNGDDMIKEDQEGEDSEVDQVAKSIGIMKVDNGKSLFISDAHWYTILSDIAEVKNYFAEHHKQFSEQYSKVSATKSTEDRPGTAFLLRAEKPASHQEILASFPTKGDADRLVARYFNTYDPATHIIHGPTFQKQYDQHWITPNETPSIWLGMVFAMMTLALQSYGRAGDEPPEYRGKTWDMSTDFRRLTAQCLLFADFTQPLNHVLETLILHVQSEYARTKDTETGVLILVTILVRMAIKMGYHRDPRPFSSITPFQGEMRRRVWTFVRHADMLFSFQSGLPLMIRACDFDTEVPRNLYDDELYEDMKALPPPRPSHEATPVSYMASKARLAVVFGKVVEAVQTLCPPSYDDILKLDEDLRRIRGETPPHLAFRAISDSSRDPANLIMQRYSLELMYQKALCVLHRKFLGRGREQSRYVYSRRTCIDAAMELLQQQTTIQKEVGPGGRLRSVKWFVSSLTTHDFLIAAMIVCLDLYITAESARLGRATVDMDIYSQERRESMFAALEQSYSIWESLKDHSVEAFKAATILRVMLDKLETCKQLRPMEQGFPAGFPMNANLDDPNVAPEHSAAMTLGMLSSGGVTPNAANMFAASAQGNTDSKNFATANLIPNPGERTGLTPQYSGPDLNMGMGGLNGSTSPFSQLFGPGSTAFQGLDVPSGNIDWDAWDSYIQGTTVDPTNQLWPMNFDPPEAQTDGATQSQQPAQQTQNPNNSFGPGSIFMGVNTPPGNSTL</sequence>
<name>A0A6A6H342_VIRVR</name>
<keyword evidence="3" id="KW-0805">Transcription regulation</keyword>
<evidence type="ECO:0000256" key="6">
    <source>
        <dbReference type="ARBA" id="ARBA00023242"/>
    </source>
</evidence>
<feature type="region of interest" description="Disordered" evidence="7">
    <location>
        <begin position="1"/>
        <end position="23"/>
    </location>
</feature>
<feature type="compositionally biased region" description="Low complexity" evidence="7">
    <location>
        <begin position="828"/>
        <end position="844"/>
    </location>
</feature>
<evidence type="ECO:0000256" key="7">
    <source>
        <dbReference type="SAM" id="MobiDB-lite"/>
    </source>
</evidence>
<proteinExistence type="predicted"/>
<evidence type="ECO:0000259" key="8">
    <source>
        <dbReference type="PROSITE" id="PS50048"/>
    </source>
</evidence>
<accession>A0A6A6H342</accession>
<dbReference type="PANTHER" id="PTHR31944">
    <property type="entry name" value="HEME-RESPONSIVE ZINC FINGER TRANSCRIPTION FACTOR HAP1"/>
    <property type="match status" value="1"/>
</dbReference>
<evidence type="ECO:0000256" key="1">
    <source>
        <dbReference type="ARBA" id="ARBA00022723"/>
    </source>
</evidence>
<evidence type="ECO:0000256" key="4">
    <source>
        <dbReference type="ARBA" id="ARBA00023125"/>
    </source>
</evidence>
<organism evidence="9 10">
    <name type="scientific">Viridothelium virens</name>
    <name type="common">Speckled blister lichen</name>
    <name type="synonym">Trypethelium virens</name>
    <dbReference type="NCBI Taxonomy" id="1048519"/>
    <lineage>
        <taxon>Eukaryota</taxon>
        <taxon>Fungi</taxon>
        <taxon>Dikarya</taxon>
        <taxon>Ascomycota</taxon>
        <taxon>Pezizomycotina</taxon>
        <taxon>Dothideomycetes</taxon>
        <taxon>Dothideomycetes incertae sedis</taxon>
        <taxon>Trypetheliales</taxon>
        <taxon>Trypetheliaceae</taxon>
        <taxon>Viridothelium</taxon>
    </lineage>
</organism>
<dbReference type="OrthoDB" id="762982at2759"/>
<dbReference type="GO" id="GO:0001228">
    <property type="term" value="F:DNA-binding transcription activator activity, RNA polymerase II-specific"/>
    <property type="evidence" value="ECO:0007669"/>
    <property type="project" value="TreeGrafter"/>
</dbReference>
<dbReference type="Proteomes" id="UP000800092">
    <property type="component" value="Unassembled WGS sequence"/>
</dbReference>
<keyword evidence="6" id="KW-0539">Nucleus</keyword>
<gene>
    <name evidence="9" type="ORF">EV356DRAFT_517607</name>
</gene>
<evidence type="ECO:0000256" key="2">
    <source>
        <dbReference type="ARBA" id="ARBA00022833"/>
    </source>
</evidence>
<dbReference type="GO" id="GO:0006351">
    <property type="term" value="P:DNA-templated transcription"/>
    <property type="evidence" value="ECO:0007669"/>
    <property type="project" value="InterPro"/>
</dbReference>
<dbReference type="SMART" id="SM00906">
    <property type="entry name" value="Fungal_trans"/>
    <property type="match status" value="1"/>
</dbReference>
<dbReference type="PROSITE" id="PS00463">
    <property type="entry name" value="ZN2_CY6_FUNGAL_1"/>
    <property type="match status" value="1"/>
</dbReference>